<dbReference type="Gene3D" id="1.20.120.730">
    <property type="entry name" value="Sec23/Sec24 helical domain"/>
    <property type="match status" value="1"/>
</dbReference>
<dbReference type="SUPFAM" id="SSF81811">
    <property type="entry name" value="Helical domain of Sec23/24"/>
    <property type="match status" value="1"/>
</dbReference>
<evidence type="ECO:0000256" key="2">
    <source>
        <dbReference type="ARBA" id="ARBA00008334"/>
    </source>
</evidence>
<dbReference type="SUPFAM" id="SSF52540">
    <property type="entry name" value="P-loop containing nucleoside triphosphate hydrolases"/>
    <property type="match status" value="1"/>
</dbReference>
<dbReference type="SMART" id="SM00173">
    <property type="entry name" value="RAS"/>
    <property type="match status" value="1"/>
</dbReference>
<dbReference type="InterPro" id="IPR036174">
    <property type="entry name" value="Znf_Sec23_Sec24_sf"/>
</dbReference>
<dbReference type="InterPro" id="IPR027417">
    <property type="entry name" value="P-loop_NTPase"/>
</dbReference>
<evidence type="ECO:0000259" key="8">
    <source>
        <dbReference type="Pfam" id="PF08033"/>
    </source>
</evidence>
<dbReference type="PRINTS" id="PR00449">
    <property type="entry name" value="RASTRNSFRMNG"/>
</dbReference>
<protein>
    <submittedName>
        <fullName evidence="9">Sec24-related protein</fullName>
    </submittedName>
</protein>
<feature type="domain" description="Zinc finger Sec23/Sec24-type" evidence="6">
    <location>
        <begin position="266"/>
        <end position="303"/>
    </location>
</feature>
<dbReference type="EMBL" id="JAPDFW010000053">
    <property type="protein sequence ID" value="KAJ5078620.1"/>
    <property type="molecule type" value="Genomic_DNA"/>
</dbReference>
<dbReference type="OrthoDB" id="49016at2759"/>
<dbReference type="GO" id="GO:0090110">
    <property type="term" value="P:COPII-coated vesicle cargo loading"/>
    <property type="evidence" value="ECO:0007669"/>
    <property type="project" value="TreeGrafter"/>
</dbReference>
<name>A0A9Q0LWJ4_ANAIG</name>
<dbReference type="FunFam" id="3.40.50.300:FF:000586">
    <property type="entry name" value="Rab family GTPase"/>
    <property type="match status" value="1"/>
</dbReference>
<dbReference type="InterPro" id="IPR005225">
    <property type="entry name" value="Small_GTP-bd"/>
</dbReference>
<keyword evidence="3" id="KW-0547">Nucleotide-binding</keyword>
<comment type="similarity">
    <text evidence="2">Belongs to the SEC23/SEC24 family. SEC24 subfamily.</text>
</comment>
<dbReference type="PANTHER" id="PTHR13803">
    <property type="entry name" value="SEC24-RELATED PROTEIN"/>
    <property type="match status" value="1"/>
</dbReference>
<dbReference type="InterPro" id="IPR012990">
    <property type="entry name" value="Beta-sandwich_Sec23_24"/>
</dbReference>
<evidence type="ECO:0000256" key="1">
    <source>
        <dbReference type="ARBA" id="ARBA00004308"/>
    </source>
</evidence>
<evidence type="ECO:0000256" key="4">
    <source>
        <dbReference type="ARBA" id="ARBA00023136"/>
    </source>
</evidence>
<feature type="domain" description="Sec23/Sec24 trunk" evidence="7">
    <location>
        <begin position="341"/>
        <end position="578"/>
    </location>
</feature>
<dbReference type="GO" id="GO:0005525">
    <property type="term" value="F:GTP binding"/>
    <property type="evidence" value="ECO:0007669"/>
    <property type="project" value="InterPro"/>
</dbReference>
<feature type="compositionally biased region" description="Basic and acidic residues" evidence="5">
    <location>
        <begin position="195"/>
        <end position="209"/>
    </location>
</feature>
<dbReference type="SUPFAM" id="SSF82919">
    <property type="entry name" value="Zn-finger domain of Sec23/24"/>
    <property type="match status" value="1"/>
</dbReference>
<dbReference type="AlphaFoldDB" id="A0A9Q0LWJ4"/>
<dbReference type="SMART" id="SM00175">
    <property type="entry name" value="RAB"/>
    <property type="match status" value="1"/>
</dbReference>
<feature type="region of interest" description="Disordered" evidence="5">
    <location>
        <begin position="181"/>
        <end position="210"/>
    </location>
</feature>
<dbReference type="Pfam" id="PF04810">
    <property type="entry name" value="zf-Sec23_Sec24"/>
    <property type="match status" value="1"/>
</dbReference>
<dbReference type="InterPro" id="IPR006896">
    <property type="entry name" value="Sec23/24_trunk_dom"/>
</dbReference>
<evidence type="ECO:0000313" key="10">
    <source>
        <dbReference type="Proteomes" id="UP001149090"/>
    </source>
</evidence>
<proteinExistence type="inferred from homology"/>
<dbReference type="PROSITE" id="PS51420">
    <property type="entry name" value="RHO"/>
    <property type="match status" value="1"/>
</dbReference>
<comment type="subcellular location">
    <subcellularLocation>
        <location evidence="1">Endomembrane system</location>
    </subcellularLocation>
</comment>
<sequence>MSYDFLLKFIVIGDPGVGKSCILLRYTDKYFRDSHEPTIGVEIGNRMIKIGNHNIKVQIWDTAGQESFRSITRSYYRGAAGALLVYDITRKETFDNLKEWISNARAESGSIQIMLIGNKSDLDHRRAIKTEEAQQFAKENNLSFLETSAKDDKNVEEAFFQTSKVIYDRIMDGQIHIDEELSGVRSGQGPNPSFKMKDKEEKKKEKNEKNQNQFINFSLKSIPNSPKLLQEMKIPFTISISPFFDKNYKNNSQEIYSTKYRNDSVCKCKKCGGIFNCFVNFLEEKKAWKCNFCGTINPTISEYFKNLESNNFNYQEKPELIYPVIDFVVDNQNFNFSQLIPSYLFLIDVSLNAINSGFLDLTTKTINEMIQKSKIDGGSKANIGIITYNSSIHFYIMNKKSQNPQVIVYPDIEKIEIPNGGLFLPLEDCSEKLNQILNSLPQLFSKDNDIESYLDRALVAVEKIMKKTGGKLIIFQHEIPTSPFLKMRQKINQEDIGTLRESIIFNPHFDGNFFRNFAVSCARKKTSINMFIFAKDYVDIATLSVMPKYSSGKLFYYQKFDSSNIDHQNQFKNDLKNLLKEKTGWDSQIEIHSSKNFEISDVFGNFATYSVNLIYIPILSNISNLILVFNLLDELKTMNFAYFQLVFPFINGNFQRILRVINGRVNIITNILEAFSSIQVDVIMDYFMKRAITTIFEDGFKNAKELLFNRCLNILKVYQKYFHPDNQLANQKIISFQIH</sequence>
<evidence type="ECO:0000313" key="9">
    <source>
        <dbReference type="EMBL" id="KAJ5078620.1"/>
    </source>
</evidence>
<dbReference type="Gene3D" id="3.40.50.300">
    <property type="entry name" value="P-loop containing nucleotide triphosphate hydrolases"/>
    <property type="match status" value="1"/>
</dbReference>
<keyword evidence="10" id="KW-1185">Reference proteome</keyword>
<feature type="domain" description="Sec23/Sec24 beta-sandwich" evidence="8">
    <location>
        <begin position="584"/>
        <end position="667"/>
    </location>
</feature>
<evidence type="ECO:0000256" key="3">
    <source>
        <dbReference type="ARBA" id="ARBA00022741"/>
    </source>
</evidence>
<dbReference type="Pfam" id="PF08033">
    <property type="entry name" value="Sec23_BS"/>
    <property type="match status" value="1"/>
</dbReference>
<dbReference type="InterPro" id="IPR006895">
    <property type="entry name" value="Znf_Sec23_Sec24"/>
</dbReference>
<dbReference type="OMA" id="WISNARA"/>
<dbReference type="SUPFAM" id="SSF53300">
    <property type="entry name" value="vWA-like"/>
    <property type="match status" value="1"/>
</dbReference>
<reference evidence="9" key="1">
    <citation type="submission" date="2022-10" db="EMBL/GenBank/DDBJ databases">
        <title>Novel sulphate-reducing endosymbionts in the free-living metamonad Anaeramoeba.</title>
        <authorList>
            <person name="Jerlstrom-Hultqvist J."/>
            <person name="Cepicka I."/>
            <person name="Gallot-Lavallee L."/>
            <person name="Salas-Leiva D."/>
            <person name="Curtis B.A."/>
            <person name="Zahonova K."/>
            <person name="Pipaliya S."/>
            <person name="Dacks J."/>
            <person name="Roger A.J."/>
        </authorList>
    </citation>
    <scope>NUCLEOTIDE SEQUENCE</scope>
    <source>
        <strain evidence="9">BMAN</strain>
    </source>
</reference>
<dbReference type="SMART" id="SM00174">
    <property type="entry name" value="RHO"/>
    <property type="match status" value="1"/>
</dbReference>
<evidence type="ECO:0000256" key="5">
    <source>
        <dbReference type="SAM" id="MobiDB-lite"/>
    </source>
</evidence>
<keyword evidence="4" id="KW-0472">Membrane</keyword>
<dbReference type="Pfam" id="PF00071">
    <property type="entry name" value="Ras"/>
    <property type="match status" value="1"/>
</dbReference>
<dbReference type="GO" id="GO:0006886">
    <property type="term" value="P:intracellular protein transport"/>
    <property type="evidence" value="ECO:0007669"/>
    <property type="project" value="InterPro"/>
</dbReference>
<dbReference type="Gene3D" id="2.30.30.380">
    <property type="entry name" value="Zn-finger domain of Sec23/24"/>
    <property type="match status" value="1"/>
</dbReference>
<dbReference type="InterPro" id="IPR001806">
    <property type="entry name" value="Small_GTPase"/>
</dbReference>
<dbReference type="InterPro" id="IPR036465">
    <property type="entry name" value="vWFA_dom_sf"/>
</dbReference>
<dbReference type="InterPro" id="IPR036175">
    <property type="entry name" value="Sec23/24_helical_dom_sf"/>
</dbReference>
<comment type="caution">
    <text evidence="9">The sequence shown here is derived from an EMBL/GenBank/DDBJ whole genome shotgun (WGS) entry which is preliminary data.</text>
</comment>
<dbReference type="PROSITE" id="PS51419">
    <property type="entry name" value="RAB"/>
    <property type="match status" value="1"/>
</dbReference>
<dbReference type="GO" id="GO:0003924">
    <property type="term" value="F:GTPase activity"/>
    <property type="evidence" value="ECO:0007669"/>
    <property type="project" value="InterPro"/>
</dbReference>
<gene>
    <name evidence="9" type="ORF">M0811_04945</name>
</gene>
<evidence type="ECO:0000259" key="7">
    <source>
        <dbReference type="Pfam" id="PF04811"/>
    </source>
</evidence>
<dbReference type="GO" id="GO:0008270">
    <property type="term" value="F:zinc ion binding"/>
    <property type="evidence" value="ECO:0007669"/>
    <property type="project" value="InterPro"/>
</dbReference>
<dbReference type="GO" id="GO:0000149">
    <property type="term" value="F:SNARE binding"/>
    <property type="evidence" value="ECO:0007669"/>
    <property type="project" value="TreeGrafter"/>
</dbReference>
<dbReference type="PROSITE" id="PS51421">
    <property type="entry name" value="RAS"/>
    <property type="match status" value="1"/>
</dbReference>
<dbReference type="Gene3D" id="2.60.40.1670">
    <property type="entry name" value="beta-sandwich domain of Sec23/24"/>
    <property type="match status" value="1"/>
</dbReference>
<dbReference type="SMART" id="SM00176">
    <property type="entry name" value="RAN"/>
    <property type="match status" value="1"/>
</dbReference>
<dbReference type="Gene3D" id="3.40.50.410">
    <property type="entry name" value="von Willebrand factor, type A domain"/>
    <property type="match status" value="1"/>
</dbReference>
<dbReference type="InterPro" id="IPR050550">
    <property type="entry name" value="SEC23_SEC24_subfamily"/>
</dbReference>
<dbReference type="Pfam" id="PF04811">
    <property type="entry name" value="Sec23_trunk"/>
    <property type="match status" value="1"/>
</dbReference>
<dbReference type="GO" id="GO:0070971">
    <property type="term" value="C:endoplasmic reticulum exit site"/>
    <property type="evidence" value="ECO:0007669"/>
    <property type="project" value="TreeGrafter"/>
</dbReference>
<organism evidence="9 10">
    <name type="scientific">Anaeramoeba ignava</name>
    <name type="common">Anaerobic marine amoeba</name>
    <dbReference type="NCBI Taxonomy" id="1746090"/>
    <lineage>
        <taxon>Eukaryota</taxon>
        <taxon>Metamonada</taxon>
        <taxon>Anaeramoebidae</taxon>
        <taxon>Anaeramoeba</taxon>
    </lineage>
</organism>
<dbReference type="NCBIfam" id="TIGR00231">
    <property type="entry name" value="small_GTP"/>
    <property type="match status" value="1"/>
</dbReference>
<accession>A0A9Q0LWJ4</accession>
<dbReference type="Proteomes" id="UP001149090">
    <property type="component" value="Unassembled WGS sequence"/>
</dbReference>
<dbReference type="SUPFAM" id="SSF81995">
    <property type="entry name" value="beta-sandwich domain of Sec23/24"/>
    <property type="match status" value="1"/>
</dbReference>
<evidence type="ECO:0000259" key="6">
    <source>
        <dbReference type="Pfam" id="PF04810"/>
    </source>
</evidence>
<dbReference type="GO" id="GO:0030127">
    <property type="term" value="C:COPII vesicle coat"/>
    <property type="evidence" value="ECO:0007669"/>
    <property type="project" value="InterPro"/>
</dbReference>